<feature type="transmembrane region" description="Helical" evidence="1">
    <location>
        <begin position="83"/>
        <end position="113"/>
    </location>
</feature>
<dbReference type="GO" id="GO:0016020">
    <property type="term" value="C:membrane"/>
    <property type="evidence" value="ECO:0007669"/>
    <property type="project" value="InterPro"/>
</dbReference>
<sequence length="174" mass="19215">MILLLVLAAGAYYDVREHRIPNWWVAISMVCGILLAMVESGVPPETAVYLKEGGLFLARMLAVTALFFPLFFFRMIGAGDVKLAALICGYSGLTAGAAAIGLGFLIGAFWSFLKMMVKGSFHERFDHLTAYIRRIYHTKKITAYYDFARDGVEAVIPLGVCLLFGTMAFIMIPE</sequence>
<feature type="domain" description="Prepilin type IV endopeptidase peptidase" evidence="2">
    <location>
        <begin position="1"/>
        <end position="111"/>
    </location>
</feature>
<evidence type="ECO:0000313" key="3">
    <source>
        <dbReference type="EMBL" id="CUP23517.1"/>
    </source>
</evidence>
<feature type="transmembrane region" description="Helical" evidence="1">
    <location>
        <begin position="21"/>
        <end position="42"/>
    </location>
</feature>
<dbReference type="EMBL" id="CYZE01000022">
    <property type="protein sequence ID" value="CUP23517.1"/>
    <property type="molecule type" value="Genomic_DNA"/>
</dbReference>
<reference evidence="3 4" key="1">
    <citation type="submission" date="2015-09" db="EMBL/GenBank/DDBJ databases">
        <authorList>
            <consortium name="Pathogen Informatics"/>
        </authorList>
    </citation>
    <scope>NUCLEOTIDE SEQUENCE [LARGE SCALE GENOMIC DNA]</scope>
    <source>
        <strain evidence="3 4">2789STDY5608850</strain>
    </source>
</reference>
<evidence type="ECO:0000313" key="4">
    <source>
        <dbReference type="Proteomes" id="UP000095651"/>
    </source>
</evidence>
<evidence type="ECO:0000259" key="2">
    <source>
        <dbReference type="Pfam" id="PF01478"/>
    </source>
</evidence>
<gene>
    <name evidence="3" type="ORF">ERS852407_05371</name>
</gene>
<proteinExistence type="predicted"/>
<organism evidence="3 4">
    <name type="scientific">Hungatella hathewayi</name>
    <dbReference type="NCBI Taxonomy" id="154046"/>
    <lineage>
        <taxon>Bacteria</taxon>
        <taxon>Bacillati</taxon>
        <taxon>Bacillota</taxon>
        <taxon>Clostridia</taxon>
        <taxon>Lachnospirales</taxon>
        <taxon>Lachnospiraceae</taxon>
        <taxon>Hungatella</taxon>
    </lineage>
</organism>
<protein>
    <submittedName>
        <fullName evidence="3">Peptidase A24A prepilin type IV</fullName>
    </submittedName>
</protein>
<feature type="transmembrane region" description="Helical" evidence="1">
    <location>
        <begin position="54"/>
        <end position="77"/>
    </location>
</feature>
<dbReference type="GO" id="GO:0004190">
    <property type="term" value="F:aspartic-type endopeptidase activity"/>
    <property type="evidence" value="ECO:0007669"/>
    <property type="project" value="InterPro"/>
</dbReference>
<keyword evidence="1" id="KW-0472">Membrane</keyword>
<feature type="transmembrane region" description="Helical" evidence="1">
    <location>
        <begin position="154"/>
        <end position="172"/>
    </location>
</feature>
<dbReference type="Proteomes" id="UP000095651">
    <property type="component" value="Unassembled WGS sequence"/>
</dbReference>
<dbReference type="Gene3D" id="1.20.120.1220">
    <property type="match status" value="1"/>
</dbReference>
<dbReference type="AlphaFoldDB" id="A0A174LLN4"/>
<keyword evidence="1" id="KW-1133">Transmembrane helix</keyword>
<keyword evidence="1" id="KW-0812">Transmembrane</keyword>
<evidence type="ECO:0000256" key="1">
    <source>
        <dbReference type="SAM" id="Phobius"/>
    </source>
</evidence>
<accession>A0A174LLN4</accession>
<dbReference type="Pfam" id="PF01478">
    <property type="entry name" value="Peptidase_A24"/>
    <property type="match status" value="1"/>
</dbReference>
<dbReference type="InterPro" id="IPR000045">
    <property type="entry name" value="Prepilin_IV_endopep_pep"/>
</dbReference>
<dbReference type="RefSeq" id="WP_055659844.1">
    <property type="nucleotide sequence ID" value="NZ_CABIXC010000022.1"/>
</dbReference>
<name>A0A174LLN4_9FIRM</name>